<protein>
    <recommendedName>
        <fullName evidence="2">Phytanoyl-CoA dioxygenase</fullName>
    </recommendedName>
</protein>
<evidence type="ECO:0008006" key="2">
    <source>
        <dbReference type="Google" id="ProtNLM"/>
    </source>
</evidence>
<comment type="caution">
    <text evidence="1">The sequence shown here is derived from an EMBL/GenBank/DDBJ whole genome shotgun (WGS) entry which is preliminary data.</text>
</comment>
<evidence type="ECO:0000313" key="1">
    <source>
        <dbReference type="EMBL" id="KKO12111.1"/>
    </source>
</evidence>
<dbReference type="SUPFAM" id="SSF51197">
    <property type="entry name" value="Clavaminate synthase-like"/>
    <property type="match status" value="1"/>
</dbReference>
<proteinExistence type="predicted"/>
<dbReference type="GO" id="GO:0046872">
    <property type="term" value="F:metal ion binding"/>
    <property type="evidence" value="ECO:0007669"/>
    <property type="project" value="UniProtKB-ARBA"/>
</dbReference>
<dbReference type="PANTHER" id="PTHR20883:SF48">
    <property type="entry name" value="ECTOINE DIOXYGENASE"/>
    <property type="match status" value="1"/>
</dbReference>
<accession>A0A0F9W492</accession>
<dbReference type="InterPro" id="IPR008775">
    <property type="entry name" value="Phytyl_CoA_dOase-like"/>
</dbReference>
<dbReference type="EMBL" id="LAZR01000001">
    <property type="protein sequence ID" value="KKO12111.1"/>
    <property type="molecule type" value="Genomic_DNA"/>
</dbReference>
<reference evidence="1" key="1">
    <citation type="journal article" date="2015" name="Nature">
        <title>Complex archaea that bridge the gap between prokaryotes and eukaryotes.</title>
        <authorList>
            <person name="Spang A."/>
            <person name="Saw J.H."/>
            <person name="Jorgensen S.L."/>
            <person name="Zaremba-Niedzwiedzka K."/>
            <person name="Martijn J."/>
            <person name="Lind A.E."/>
            <person name="van Eijk R."/>
            <person name="Schleper C."/>
            <person name="Guy L."/>
            <person name="Ettema T.J."/>
        </authorList>
    </citation>
    <scope>NUCLEOTIDE SEQUENCE</scope>
</reference>
<dbReference type="PANTHER" id="PTHR20883">
    <property type="entry name" value="PHYTANOYL-COA DIOXYGENASE DOMAIN CONTAINING 1"/>
    <property type="match status" value="1"/>
</dbReference>
<organism evidence="1">
    <name type="scientific">marine sediment metagenome</name>
    <dbReference type="NCBI Taxonomy" id="412755"/>
    <lineage>
        <taxon>unclassified sequences</taxon>
        <taxon>metagenomes</taxon>
        <taxon>ecological metagenomes</taxon>
    </lineage>
</organism>
<dbReference type="AlphaFoldDB" id="A0A0F9W492"/>
<name>A0A0F9W492_9ZZZZ</name>
<dbReference type="GO" id="GO:0016491">
    <property type="term" value="F:oxidoreductase activity"/>
    <property type="evidence" value="ECO:0007669"/>
    <property type="project" value="UniProtKB-ARBA"/>
</dbReference>
<dbReference type="Gene3D" id="2.60.120.620">
    <property type="entry name" value="q2cbj1_9rhob like domain"/>
    <property type="match status" value="1"/>
</dbReference>
<gene>
    <name evidence="1" type="ORF">LCGC14_0001190</name>
</gene>
<sequence length="283" mass="31859">MSAAQHKAGFLSPEQIDQFHRDGYIIADFGFSDEDIESLKAALHPCYNPEHLQAPSFGARIQDAWKFIREAHTVATNANVLSALEQLYGRRPLPFQTLNFPVGTQQRTHSDTIHFNSQPAGLMAGVWVALEDIDDNNGPLEYYPGSHLLPEITMQDAGLEAGYQNYGDYEDFIAQHVSKSGIAPTFGLMPKGHALIWHANLLHGGSQQKDPRRTRHSQVTHYFFEGCQYYTPMHSTPDKLAYRKPEWIKPGEWQPSKQPSPETMATMSPLARKIAALRNRLGF</sequence>
<dbReference type="Pfam" id="PF05721">
    <property type="entry name" value="PhyH"/>
    <property type="match status" value="1"/>
</dbReference>